<keyword evidence="1" id="KW-0645">Protease</keyword>
<name>A0A1H9CX44_9SPIR</name>
<keyword evidence="8" id="KW-1185">Reference proteome</keyword>
<dbReference type="OrthoDB" id="358595at2"/>
<dbReference type="GO" id="GO:0016020">
    <property type="term" value="C:membrane"/>
    <property type="evidence" value="ECO:0007669"/>
    <property type="project" value="InterPro"/>
</dbReference>
<dbReference type="GO" id="GO:0004252">
    <property type="term" value="F:serine-type endopeptidase activity"/>
    <property type="evidence" value="ECO:0007669"/>
    <property type="project" value="InterPro"/>
</dbReference>
<gene>
    <name evidence="7" type="ORF">SAMN04487977_102343</name>
</gene>
<evidence type="ECO:0000256" key="4">
    <source>
        <dbReference type="ARBA" id="ARBA00023125"/>
    </source>
</evidence>
<dbReference type="AlphaFoldDB" id="A0A1H9CX44"/>
<dbReference type="InterPro" id="IPR001387">
    <property type="entry name" value="Cro/C1-type_HTH"/>
</dbReference>
<dbReference type="CDD" id="cd00093">
    <property type="entry name" value="HTH_XRE"/>
    <property type="match status" value="1"/>
</dbReference>
<dbReference type="Gene3D" id="2.10.109.10">
    <property type="entry name" value="Umud Fragment, subunit A"/>
    <property type="match status" value="1"/>
</dbReference>
<reference evidence="7 8" key="1">
    <citation type="submission" date="2016-10" db="EMBL/GenBank/DDBJ databases">
        <authorList>
            <person name="de Groot N.N."/>
        </authorList>
    </citation>
    <scope>NUCLEOTIDE SEQUENCE [LARGE SCALE GENOMIC DNA]</scope>
    <source>
        <strain evidence="7 8">B25</strain>
    </source>
</reference>
<dbReference type="InterPro" id="IPR036286">
    <property type="entry name" value="LexA/Signal_pep-like_sf"/>
</dbReference>
<dbReference type="RefSeq" id="WP_074641479.1">
    <property type="nucleotide sequence ID" value="NZ_AP025286.1"/>
</dbReference>
<dbReference type="InterPro" id="IPR039418">
    <property type="entry name" value="LexA-like"/>
</dbReference>
<dbReference type="SUPFAM" id="SSF47413">
    <property type="entry name" value="lambda repressor-like DNA-binding domains"/>
    <property type="match status" value="1"/>
</dbReference>
<evidence type="ECO:0000256" key="3">
    <source>
        <dbReference type="ARBA" id="ARBA00023015"/>
    </source>
</evidence>
<keyword evidence="3" id="KW-0805">Transcription regulation</keyword>
<dbReference type="Pfam" id="PF00717">
    <property type="entry name" value="Peptidase_S24"/>
    <property type="match status" value="1"/>
</dbReference>
<dbReference type="InterPro" id="IPR010982">
    <property type="entry name" value="Lambda_DNA-bd_dom_sf"/>
</dbReference>
<feature type="domain" description="Peptidase S24/S26A/S26B/S26C" evidence="6">
    <location>
        <begin position="84"/>
        <end position="202"/>
    </location>
</feature>
<evidence type="ECO:0000313" key="7">
    <source>
        <dbReference type="EMBL" id="SEQ05755.1"/>
    </source>
</evidence>
<sequence>MEAVEFWTKIKKNLSEIGKTQEWLCNEAGLDLQSMRNRIYKERFPSIQETLRILEVFGTTAEEFFGMNTERLEKTFAKDVLLIPVVDQVFSAGKGQYLPDNDTVNEYISVPNHLKKYGNSLSASKVRGDSMEPTLFDGDTIICDINGYDGTDGIYTIHYKGNGFVKRLQSTGDGVKIISDNPRYEPMFANSEDDSFTVIGKVRAVLHNM</sequence>
<organism evidence="7 8">
    <name type="scientific">Treponema bryantii</name>
    <dbReference type="NCBI Taxonomy" id="163"/>
    <lineage>
        <taxon>Bacteria</taxon>
        <taxon>Pseudomonadati</taxon>
        <taxon>Spirochaetota</taxon>
        <taxon>Spirochaetia</taxon>
        <taxon>Spirochaetales</taxon>
        <taxon>Treponemataceae</taxon>
        <taxon>Treponema</taxon>
    </lineage>
</organism>
<keyword evidence="2" id="KW-0378">Hydrolase</keyword>
<dbReference type="PROSITE" id="PS00501">
    <property type="entry name" value="SPASE_I_1"/>
    <property type="match status" value="1"/>
</dbReference>
<dbReference type="GO" id="GO:0003677">
    <property type="term" value="F:DNA binding"/>
    <property type="evidence" value="ECO:0007669"/>
    <property type="project" value="UniProtKB-KW"/>
</dbReference>
<evidence type="ECO:0000256" key="5">
    <source>
        <dbReference type="ARBA" id="ARBA00023163"/>
    </source>
</evidence>
<protein>
    <submittedName>
        <fullName evidence="7">Phage repressor protein C, contains Cro/C1-type HTH and peptisase s24 domains</fullName>
    </submittedName>
</protein>
<proteinExistence type="predicted"/>
<evidence type="ECO:0000256" key="2">
    <source>
        <dbReference type="ARBA" id="ARBA00022801"/>
    </source>
</evidence>
<dbReference type="SUPFAM" id="SSF51306">
    <property type="entry name" value="LexA/Signal peptidase"/>
    <property type="match status" value="1"/>
</dbReference>
<dbReference type="CDD" id="cd06529">
    <property type="entry name" value="S24_LexA-like"/>
    <property type="match status" value="1"/>
</dbReference>
<dbReference type="InterPro" id="IPR019756">
    <property type="entry name" value="Pept_S26A_signal_pept_1_Ser-AS"/>
</dbReference>
<dbReference type="PANTHER" id="PTHR40661:SF3">
    <property type="entry name" value="FELS-1 PROPHAGE TRANSCRIPTIONAL REGULATOR"/>
    <property type="match status" value="1"/>
</dbReference>
<dbReference type="PANTHER" id="PTHR40661">
    <property type="match status" value="1"/>
</dbReference>
<dbReference type="Proteomes" id="UP000182360">
    <property type="component" value="Unassembled WGS sequence"/>
</dbReference>
<dbReference type="GO" id="GO:0006508">
    <property type="term" value="P:proteolysis"/>
    <property type="evidence" value="ECO:0007669"/>
    <property type="project" value="UniProtKB-KW"/>
</dbReference>
<evidence type="ECO:0000256" key="1">
    <source>
        <dbReference type="ARBA" id="ARBA00022670"/>
    </source>
</evidence>
<dbReference type="EMBL" id="FOFU01000002">
    <property type="protein sequence ID" value="SEQ05755.1"/>
    <property type="molecule type" value="Genomic_DNA"/>
</dbReference>
<accession>A0A1H9CX44</accession>
<evidence type="ECO:0000259" key="6">
    <source>
        <dbReference type="Pfam" id="PF00717"/>
    </source>
</evidence>
<keyword evidence="4" id="KW-0238">DNA-binding</keyword>
<keyword evidence="5" id="KW-0804">Transcription</keyword>
<evidence type="ECO:0000313" key="8">
    <source>
        <dbReference type="Proteomes" id="UP000182360"/>
    </source>
</evidence>
<dbReference type="InterPro" id="IPR015927">
    <property type="entry name" value="Peptidase_S24_S26A/B/C"/>
</dbReference>